<sequence length="128" mass="15254">MKNFKDEFTTWNDIQYNNSSISTIKLFSELAKYLFSEIYTIHYKEPFTETKKYSLESLLEDIAKSSILEIWQIKYAFSENTFRLLRVSNNAKFNMALIANKWYKDEISNNIEINHNSSTCNFSYIQQI</sequence>
<dbReference type="Proteomes" id="UP000789570">
    <property type="component" value="Unassembled WGS sequence"/>
</dbReference>
<name>A0A9N9IXD0_9GLOM</name>
<dbReference type="EMBL" id="CAJVPQ010018216">
    <property type="protein sequence ID" value="CAG8750453.1"/>
    <property type="molecule type" value="Genomic_DNA"/>
</dbReference>
<accession>A0A9N9IXD0</accession>
<evidence type="ECO:0000313" key="2">
    <source>
        <dbReference type="Proteomes" id="UP000789570"/>
    </source>
</evidence>
<gene>
    <name evidence="1" type="ORF">FCALED_LOCUS16281</name>
</gene>
<reference evidence="1" key="1">
    <citation type="submission" date="2021-06" db="EMBL/GenBank/DDBJ databases">
        <authorList>
            <person name="Kallberg Y."/>
            <person name="Tangrot J."/>
            <person name="Rosling A."/>
        </authorList>
    </citation>
    <scope>NUCLEOTIDE SEQUENCE</scope>
    <source>
        <strain evidence="1">UK204</strain>
    </source>
</reference>
<organism evidence="1 2">
    <name type="scientific">Funneliformis caledonium</name>
    <dbReference type="NCBI Taxonomy" id="1117310"/>
    <lineage>
        <taxon>Eukaryota</taxon>
        <taxon>Fungi</taxon>
        <taxon>Fungi incertae sedis</taxon>
        <taxon>Mucoromycota</taxon>
        <taxon>Glomeromycotina</taxon>
        <taxon>Glomeromycetes</taxon>
        <taxon>Glomerales</taxon>
        <taxon>Glomeraceae</taxon>
        <taxon>Funneliformis</taxon>
    </lineage>
</organism>
<evidence type="ECO:0000313" key="1">
    <source>
        <dbReference type="EMBL" id="CAG8750453.1"/>
    </source>
</evidence>
<dbReference type="AlphaFoldDB" id="A0A9N9IXD0"/>
<proteinExistence type="predicted"/>
<dbReference type="OrthoDB" id="2443524at2759"/>
<keyword evidence="2" id="KW-1185">Reference proteome</keyword>
<protein>
    <submittedName>
        <fullName evidence="1">523_t:CDS:1</fullName>
    </submittedName>
</protein>
<comment type="caution">
    <text evidence="1">The sequence shown here is derived from an EMBL/GenBank/DDBJ whole genome shotgun (WGS) entry which is preliminary data.</text>
</comment>